<dbReference type="Gene3D" id="3.30.70.100">
    <property type="match status" value="1"/>
</dbReference>
<feature type="domain" description="ABM" evidence="1">
    <location>
        <begin position="12"/>
        <end position="84"/>
    </location>
</feature>
<evidence type="ECO:0000313" key="2">
    <source>
        <dbReference type="EMBL" id="KZS87421.1"/>
    </source>
</evidence>
<dbReference type="OrthoDB" id="10011777at2759"/>
<dbReference type="Pfam" id="PF03992">
    <property type="entry name" value="ABM"/>
    <property type="match status" value="1"/>
</dbReference>
<evidence type="ECO:0000259" key="1">
    <source>
        <dbReference type="Pfam" id="PF03992"/>
    </source>
</evidence>
<keyword evidence="3" id="KW-1185">Reference proteome</keyword>
<reference evidence="2 3" key="1">
    <citation type="journal article" date="2016" name="Mol. Biol. Evol.">
        <title>Comparative Genomics of Early-Diverging Mushroom-Forming Fungi Provides Insights into the Origins of Lignocellulose Decay Capabilities.</title>
        <authorList>
            <person name="Nagy L.G."/>
            <person name="Riley R."/>
            <person name="Tritt A."/>
            <person name="Adam C."/>
            <person name="Daum C."/>
            <person name="Floudas D."/>
            <person name="Sun H."/>
            <person name="Yadav J.S."/>
            <person name="Pangilinan J."/>
            <person name="Larsson K.H."/>
            <person name="Matsuura K."/>
            <person name="Barry K."/>
            <person name="Labutti K."/>
            <person name="Kuo R."/>
            <person name="Ohm R.A."/>
            <person name="Bhattacharya S.S."/>
            <person name="Shirouzu T."/>
            <person name="Yoshinaga Y."/>
            <person name="Martin F.M."/>
            <person name="Grigoriev I.V."/>
            <person name="Hibbett D.S."/>
        </authorList>
    </citation>
    <scope>NUCLEOTIDE SEQUENCE [LARGE SCALE GENOMIC DNA]</scope>
    <source>
        <strain evidence="2 3">HHB9708</strain>
    </source>
</reference>
<dbReference type="InterPro" id="IPR011008">
    <property type="entry name" value="Dimeric_a/b-barrel"/>
</dbReference>
<gene>
    <name evidence="2" type="ORF">SISNIDRAFT_491091</name>
</gene>
<proteinExistence type="predicted"/>
<name>A0A164N798_9AGAM</name>
<organism evidence="2 3">
    <name type="scientific">Sistotremastrum niveocremeum HHB9708</name>
    <dbReference type="NCBI Taxonomy" id="1314777"/>
    <lineage>
        <taxon>Eukaryota</taxon>
        <taxon>Fungi</taxon>
        <taxon>Dikarya</taxon>
        <taxon>Basidiomycota</taxon>
        <taxon>Agaricomycotina</taxon>
        <taxon>Agaricomycetes</taxon>
        <taxon>Sistotremastrales</taxon>
        <taxon>Sistotremastraceae</taxon>
        <taxon>Sertulicium</taxon>
        <taxon>Sertulicium niveocremeum</taxon>
    </lineage>
</organism>
<dbReference type="EMBL" id="KV419450">
    <property type="protein sequence ID" value="KZS87421.1"/>
    <property type="molecule type" value="Genomic_DNA"/>
</dbReference>
<protein>
    <recommendedName>
        <fullName evidence="1">ABM domain-containing protein</fullName>
    </recommendedName>
</protein>
<dbReference type="InterPro" id="IPR007138">
    <property type="entry name" value="ABM_dom"/>
</dbReference>
<dbReference type="AlphaFoldDB" id="A0A164N798"/>
<evidence type="ECO:0000313" key="3">
    <source>
        <dbReference type="Proteomes" id="UP000076722"/>
    </source>
</evidence>
<sequence length="104" mass="11530">MSTNPVNIASRIISVAQAEVLPGKETEVVKHLEAIRAAALSEAEPGCYTYRVMRYGTRFLVFEEYENLEALKQHTDGAPFQTFASDISNMLVGGEIKLNFYSAL</sequence>
<dbReference type="Proteomes" id="UP000076722">
    <property type="component" value="Unassembled WGS sequence"/>
</dbReference>
<accession>A0A164N798</accession>
<dbReference type="SUPFAM" id="SSF54909">
    <property type="entry name" value="Dimeric alpha+beta barrel"/>
    <property type="match status" value="1"/>
</dbReference>